<feature type="non-terminal residue" evidence="2">
    <location>
        <position position="22"/>
    </location>
</feature>
<dbReference type="AlphaFoldDB" id="A0A392T1I7"/>
<dbReference type="EMBL" id="LXQA010488948">
    <property type="protein sequence ID" value="MCI55001.1"/>
    <property type="molecule type" value="Genomic_DNA"/>
</dbReference>
<evidence type="ECO:0000313" key="3">
    <source>
        <dbReference type="Proteomes" id="UP000265520"/>
    </source>
</evidence>
<accession>A0A392T1I7</accession>
<organism evidence="2 3">
    <name type="scientific">Trifolium medium</name>
    <dbReference type="NCBI Taxonomy" id="97028"/>
    <lineage>
        <taxon>Eukaryota</taxon>
        <taxon>Viridiplantae</taxon>
        <taxon>Streptophyta</taxon>
        <taxon>Embryophyta</taxon>
        <taxon>Tracheophyta</taxon>
        <taxon>Spermatophyta</taxon>
        <taxon>Magnoliopsida</taxon>
        <taxon>eudicotyledons</taxon>
        <taxon>Gunneridae</taxon>
        <taxon>Pentapetalae</taxon>
        <taxon>rosids</taxon>
        <taxon>fabids</taxon>
        <taxon>Fabales</taxon>
        <taxon>Fabaceae</taxon>
        <taxon>Papilionoideae</taxon>
        <taxon>50 kb inversion clade</taxon>
        <taxon>NPAAA clade</taxon>
        <taxon>Hologalegina</taxon>
        <taxon>IRL clade</taxon>
        <taxon>Trifolieae</taxon>
        <taxon>Trifolium</taxon>
    </lineage>
</organism>
<evidence type="ECO:0000313" key="2">
    <source>
        <dbReference type="EMBL" id="MCI55001.1"/>
    </source>
</evidence>
<sequence>MGLVQGRKEEEDQDQSLTTPLK</sequence>
<comment type="caution">
    <text evidence="2">The sequence shown here is derived from an EMBL/GenBank/DDBJ whole genome shotgun (WGS) entry which is preliminary data.</text>
</comment>
<keyword evidence="3" id="KW-1185">Reference proteome</keyword>
<proteinExistence type="predicted"/>
<protein>
    <submittedName>
        <fullName evidence="2">Uncharacterized protein</fullName>
    </submittedName>
</protein>
<dbReference type="Proteomes" id="UP000265520">
    <property type="component" value="Unassembled WGS sequence"/>
</dbReference>
<feature type="region of interest" description="Disordered" evidence="1">
    <location>
        <begin position="1"/>
        <end position="22"/>
    </location>
</feature>
<reference evidence="2 3" key="1">
    <citation type="journal article" date="2018" name="Front. Plant Sci.">
        <title>Red Clover (Trifolium pratense) and Zigzag Clover (T. medium) - A Picture of Genomic Similarities and Differences.</title>
        <authorList>
            <person name="Dluhosova J."/>
            <person name="Istvanek J."/>
            <person name="Nedelnik J."/>
            <person name="Repkova J."/>
        </authorList>
    </citation>
    <scope>NUCLEOTIDE SEQUENCE [LARGE SCALE GENOMIC DNA]</scope>
    <source>
        <strain evidence="3">cv. 10/8</strain>
        <tissue evidence="2">Leaf</tissue>
    </source>
</reference>
<evidence type="ECO:0000256" key="1">
    <source>
        <dbReference type="SAM" id="MobiDB-lite"/>
    </source>
</evidence>
<name>A0A392T1I7_9FABA</name>
<feature type="compositionally biased region" description="Basic and acidic residues" evidence="1">
    <location>
        <begin position="1"/>
        <end position="10"/>
    </location>
</feature>